<keyword evidence="6" id="KW-0788">Thiol protease</keyword>
<accession>A0A832GMU7</accession>
<dbReference type="AlphaFoldDB" id="A0A832GMU7"/>
<evidence type="ECO:0000256" key="7">
    <source>
        <dbReference type="SAM" id="MobiDB-lite"/>
    </source>
</evidence>
<keyword evidence="5" id="KW-0378">Hydrolase</keyword>
<keyword evidence="2" id="KW-0645">Protease</keyword>
<dbReference type="Pfam" id="PF00877">
    <property type="entry name" value="NLPC_P60"/>
    <property type="match status" value="1"/>
</dbReference>
<organism evidence="11">
    <name type="scientific">Caldimicrobium thiodismutans</name>
    <dbReference type="NCBI Taxonomy" id="1653476"/>
    <lineage>
        <taxon>Bacteria</taxon>
        <taxon>Pseudomonadati</taxon>
        <taxon>Thermodesulfobacteriota</taxon>
        <taxon>Thermodesulfobacteria</taxon>
        <taxon>Thermodesulfobacteriales</taxon>
        <taxon>Thermodesulfobacteriaceae</taxon>
        <taxon>Caldimicrobium</taxon>
    </lineage>
</organism>
<dbReference type="PANTHER" id="PTHR47360:SF1">
    <property type="entry name" value="ENDOPEPTIDASE NLPC-RELATED"/>
    <property type="match status" value="1"/>
</dbReference>
<feature type="transmembrane region" description="Helical" evidence="8">
    <location>
        <begin position="12"/>
        <end position="33"/>
    </location>
</feature>
<protein>
    <submittedName>
        <fullName evidence="11">LysM peptidoglycan-binding domain-containing protein</fullName>
    </submittedName>
</protein>
<dbReference type="SUPFAM" id="SSF54001">
    <property type="entry name" value="Cysteine proteinases"/>
    <property type="match status" value="1"/>
</dbReference>
<keyword evidence="8" id="KW-0812">Transmembrane</keyword>
<dbReference type="PROSITE" id="PS51782">
    <property type="entry name" value="LYSM"/>
    <property type="match status" value="3"/>
</dbReference>
<gene>
    <name evidence="11" type="ORF">ENT73_00535</name>
</gene>
<dbReference type="GO" id="GO:0006508">
    <property type="term" value="P:proteolysis"/>
    <property type="evidence" value="ECO:0007669"/>
    <property type="project" value="UniProtKB-KW"/>
</dbReference>
<feature type="region of interest" description="Disordered" evidence="7">
    <location>
        <begin position="493"/>
        <end position="515"/>
    </location>
</feature>
<feature type="domain" description="LysM" evidence="9">
    <location>
        <begin position="157"/>
        <end position="200"/>
    </location>
</feature>
<dbReference type="EMBL" id="DSZU01000012">
    <property type="protein sequence ID" value="HGV54559.1"/>
    <property type="molecule type" value="Genomic_DNA"/>
</dbReference>
<name>A0A832GMU7_9BACT</name>
<evidence type="ECO:0000256" key="6">
    <source>
        <dbReference type="ARBA" id="ARBA00022807"/>
    </source>
</evidence>
<dbReference type="SUPFAM" id="SSF54106">
    <property type="entry name" value="LysM domain"/>
    <property type="match status" value="3"/>
</dbReference>
<dbReference type="CDD" id="cd00118">
    <property type="entry name" value="LysM"/>
    <property type="match status" value="3"/>
</dbReference>
<keyword evidence="8" id="KW-0472">Membrane</keyword>
<dbReference type="Pfam" id="PF01476">
    <property type="entry name" value="LysM"/>
    <property type="match status" value="3"/>
</dbReference>
<feature type="domain" description="LysM" evidence="9">
    <location>
        <begin position="253"/>
        <end position="296"/>
    </location>
</feature>
<dbReference type="InterPro" id="IPR018392">
    <property type="entry name" value="LysM"/>
</dbReference>
<dbReference type="Gene3D" id="3.90.1720.10">
    <property type="entry name" value="endopeptidase domain like (from Nostoc punctiforme)"/>
    <property type="match status" value="1"/>
</dbReference>
<dbReference type="InterPro" id="IPR000064">
    <property type="entry name" value="NLP_P60_dom"/>
</dbReference>
<keyword evidence="4" id="KW-0677">Repeat</keyword>
<evidence type="ECO:0000259" key="9">
    <source>
        <dbReference type="PROSITE" id="PS51782"/>
    </source>
</evidence>
<evidence type="ECO:0000256" key="3">
    <source>
        <dbReference type="ARBA" id="ARBA00022729"/>
    </source>
</evidence>
<sequence length="515" mass="58769">MDEMKGKNNIYPFWFIIFFLSFLFLSLNFSLTWGSSKSTKNTSTKKQKIVSKTSLSKRVNTNTIKSKSYRKGASAKLTPQSSANLSPQTYIVKRGDTPQKISQKFNIPWEELKRANQLKTSKLIPGQKLIIPQENNLKALQSEGAPSKLGSEEKSVHLHRVAKGETLYRIAKRYQVSVEEIKEWNKISEKDLKPGMELKIPIRKALVKKDNPKEEHHIKLQDVAHQVGPSYSKILTSRTKESPQEEVIGEHYRYHVVQKGETLYRISLLYNVPVEEIKKLNNLEGNLISVGQRLKIPNLEESSPQPFVFESPAKELKAKEESLPSKFEKNIMAKNKILTPSMLSKDDELTLKRKFIEISTAYADSRYKLGGEGGGYLDCSSFVKYVFQEIGIKLPRSSAQQFQVGIAVNENELIPGDLVFFRTRGKNISHVGIYIGDNRFIHISSSRKRVAIDSLDDPYFKKRYAGAKRVLNGEVLEYFQDYLQKRELSPGSKLEKDKLSKTQSSQDLNPQEVIF</sequence>
<proteinExistence type="inferred from homology"/>
<comment type="caution">
    <text evidence="11">The sequence shown here is derived from an EMBL/GenBank/DDBJ whole genome shotgun (WGS) entry which is preliminary data.</text>
</comment>
<feature type="domain" description="NlpC/P60" evidence="10">
    <location>
        <begin position="349"/>
        <end position="471"/>
    </location>
</feature>
<dbReference type="InterPro" id="IPR052062">
    <property type="entry name" value="Murein_DD/LD_carboxypeptidase"/>
</dbReference>
<dbReference type="PANTHER" id="PTHR47360">
    <property type="entry name" value="MUREIN DD-ENDOPEPTIDASE MEPS/MUREIN LD-CARBOXYPEPTIDASE"/>
    <property type="match status" value="1"/>
</dbReference>
<evidence type="ECO:0000259" key="10">
    <source>
        <dbReference type="PROSITE" id="PS51935"/>
    </source>
</evidence>
<keyword evidence="3" id="KW-0732">Signal</keyword>
<dbReference type="InterPro" id="IPR038765">
    <property type="entry name" value="Papain-like_cys_pep_sf"/>
</dbReference>
<reference evidence="11" key="1">
    <citation type="journal article" date="2020" name="mSystems">
        <title>Genome- and Community-Level Interaction Insights into Carbon Utilization and Element Cycling Functions of Hydrothermarchaeota in Hydrothermal Sediment.</title>
        <authorList>
            <person name="Zhou Z."/>
            <person name="Liu Y."/>
            <person name="Xu W."/>
            <person name="Pan J."/>
            <person name="Luo Z.H."/>
            <person name="Li M."/>
        </authorList>
    </citation>
    <scope>NUCLEOTIDE SEQUENCE [LARGE SCALE GENOMIC DNA]</scope>
    <source>
        <strain evidence="11">SpSt-605</strain>
    </source>
</reference>
<evidence type="ECO:0000256" key="1">
    <source>
        <dbReference type="ARBA" id="ARBA00007074"/>
    </source>
</evidence>
<comment type="similarity">
    <text evidence="1">Belongs to the peptidase C40 family.</text>
</comment>
<keyword evidence="8" id="KW-1133">Transmembrane helix</keyword>
<evidence type="ECO:0000313" key="11">
    <source>
        <dbReference type="EMBL" id="HGV54559.1"/>
    </source>
</evidence>
<dbReference type="SMART" id="SM00257">
    <property type="entry name" value="LysM"/>
    <property type="match status" value="3"/>
</dbReference>
<dbReference type="GO" id="GO:0008234">
    <property type="term" value="F:cysteine-type peptidase activity"/>
    <property type="evidence" value="ECO:0007669"/>
    <property type="project" value="UniProtKB-KW"/>
</dbReference>
<dbReference type="Gene3D" id="3.10.350.10">
    <property type="entry name" value="LysM domain"/>
    <property type="match status" value="3"/>
</dbReference>
<evidence type="ECO:0000256" key="8">
    <source>
        <dbReference type="SAM" id="Phobius"/>
    </source>
</evidence>
<dbReference type="InterPro" id="IPR036779">
    <property type="entry name" value="LysM_dom_sf"/>
</dbReference>
<feature type="domain" description="LysM" evidence="9">
    <location>
        <begin position="88"/>
        <end position="131"/>
    </location>
</feature>
<dbReference type="PROSITE" id="PS51935">
    <property type="entry name" value="NLPC_P60"/>
    <property type="match status" value="1"/>
</dbReference>
<evidence type="ECO:0000256" key="4">
    <source>
        <dbReference type="ARBA" id="ARBA00022737"/>
    </source>
</evidence>
<evidence type="ECO:0000256" key="2">
    <source>
        <dbReference type="ARBA" id="ARBA00022670"/>
    </source>
</evidence>
<evidence type="ECO:0000256" key="5">
    <source>
        <dbReference type="ARBA" id="ARBA00022801"/>
    </source>
</evidence>